<evidence type="ECO:0000313" key="2">
    <source>
        <dbReference type="EMBL" id="RUT73191.1"/>
    </source>
</evidence>
<sequence>MRRIGIILILLSLLQTSVFAQNQLKKHFEKDLRNYTSAFNNRQWDEVTQMMYPPIFDMMSKDNMVMVLEGMDNMGVKMHTTFQAIDKISKVVVSGKEKYCKIYYNGIIKVRLSGLMSQGKILVQPQFEQEFGKSNVKYDEASNSFTINAHRSMVAIANKSTDNWKYIDVNSPQAKGLQRLIPAKVRAQLN</sequence>
<organism evidence="2 3">
    <name type="scientific">Ancylomarina longa</name>
    <dbReference type="NCBI Taxonomy" id="2487017"/>
    <lineage>
        <taxon>Bacteria</taxon>
        <taxon>Pseudomonadati</taxon>
        <taxon>Bacteroidota</taxon>
        <taxon>Bacteroidia</taxon>
        <taxon>Marinilabiliales</taxon>
        <taxon>Marinifilaceae</taxon>
        <taxon>Ancylomarina</taxon>
    </lineage>
</organism>
<dbReference type="OrthoDB" id="982449at2"/>
<evidence type="ECO:0008006" key="4">
    <source>
        <dbReference type="Google" id="ProtNLM"/>
    </source>
</evidence>
<reference evidence="2 3" key="1">
    <citation type="submission" date="2018-11" db="EMBL/GenBank/DDBJ databases">
        <title>Parancylomarina longa gen. nov., sp. nov., isolated from sediments of southern Okinawa.</title>
        <authorList>
            <person name="Fu T."/>
        </authorList>
    </citation>
    <scope>NUCLEOTIDE SEQUENCE [LARGE SCALE GENOMIC DNA]</scope>
    <source>
        <strain evidence="2 3">T3-2 S1-C</strain>
    </source>
</reference>
<keyword evidence="1" id="KW-0732">Signal</keyword>
<keyword evidence="3" id="KW-1185">Reference proteome</keyword>
<protein>
    <recommendedName>
        <fullName evidence="4">DUF4468 domain-containing protein</fullName>
    </recommendedName>
</protein>
<proteinExistence type="predicted"/>
<name>A0A434AFL1_9BACT</name>
<feature type="chain" id="PRO_5019235786" description="DUF4468 domain-containing protein" evidence="1">
    <location>
        <begin position="21"/>
        <end position="190"/>
    </location>
</feature>
<dbReference type="RefSeq" id="WP_127344696.1">
    <property type="nucleotide sequence ID" value="NZ_RJJX01000026.1"/>
</dbReference>
<comment type="caution">
    <text evidence="2">The sequence shown here is derived from an EMBL/GenBank/DDBJ whole genome shotgun (WGS) entry which is preliminary data.</text>
</comment>
<evidence type="ECO:0000256" key="1">
    <source>
        <dbReference type="SAM" id="SignalP"/>
    </source>
</evidence>
<gene>
    <name evidence="2" type="ORF">DLK05_14550</name>
</gene>
<evidence type="ECO:0000313" key="3">
    <source>
        <dbReference type="Proteomes" id="UP000282985"/>
    </source>
</evidence>
<dbReference type="Proteomes" id="UP000282985">
    <property type="component" value="Unassembled WGS sequence"/>
</dbReference>
<dbReference type="AlphaFoldDB" id="A0A434AFL1"/>
<dbReference type="EMBL" id="RJJX01000026">
    <property type="protein sequence ID" value="RUT73191.1"/>
    <property type="molecule type" value="Genomic_DNA"/>
</dbReference>
<accession>A0A434AFL1</accession>
<feature type="signal peptide" evidence="1">
    <location>
        <begin position="1"/>
        <end position="20"/>
    </location>
</feature>